<name>A0A4R0KHT2_9ACTN</name>
<protein>
    <submittedName>
        <fullName evidence="1">Uncharacterized protein</fullName>
    </submittedName>
</protein>
<proteinExistence type="predicted"/>
<organism evidence="1 2">
    <name type="scientific">Kribbella pittospori</name>
    <dbReference type="NCBI Taxonomy" id="722689"/>
    <lineage>
        <taxon>Bacteria</taxon>
        <taxon>Bacillati</taxon>
        <taxon>Actinomycetota</taxon>
        <taxon>Actinomycetes</taxon>
        <taxon>Propionibacteriales</taxon>
        <taxon>Kribbellaceae</taxon>
        <taxon>Kribbella</taxon>
    </lineage>
</organism>
<evidence type="ECO:0000313" key="2">
    <source>
        <dbReference type="Proteomes" id="UP000291144"/>
    </source>
</evidence>
<dbReference type="EMBL" id="SJKB01000007">
    <property type="protein sequence ID" value="TCC59699.1"/>
    <property type="molecule type" value="Genomic_DNA"/>
</dbReference>
<dbReference type="Proteomes" id="UP000291144">
    <property type="component" value="Unassembled WGS sequence"/>
</dbReference>
<accession>A0A4R0KHT2</accession>
<dbReference type="RefSeq" id="WP_131360272.1">
    <property type="nucleotide sequence ID" value="NZ_SJKB01000007.1"/>
</dbReference>
<keyword evidence="2" id="KW-1185">Reference proteome</keyword>
<dbReference type="AlphaFoldDB" id="A0A4R0KHT2"/>
<evidence type="ECO:0000313" key="1">
    <source>
        <dbReference type="EMBL" id="TCC59699.1"/>
    </source>
</evidence>
<sequence length="76" mass="8285">MITRTTSDPAAFKKLVFPFLQRDPVLNSALLTGTADREDAVQLFAELYSARTGGFQPVQDFVGHAFRRAAGVRGVS</sequence>
<reference evidence="1 2" key="1">
    <citation type="submission" date="2019-02" db="EMBL/GenBank/DDBJ databases">
        <title>Kribbella capetownensis sp. nov. and Kribbella speibonae sp. nov., isolated from soil.</title>
        <authorList>
            <person name="Curtis S.M."/>
            <person name="Norton I."/>
            <person name="Everest G.J."/>
            <person name="Meyers P.R."/>
        </authorList>
    </citation>
    <scope>NUCLEOTIDE SEQUENCE [LARGE SCALE GENOMIC DNA]</scope>
    <source>
        <strain evidence="1 2">NRRL B-24813</strain>
    </source>
</reference>
<gene>
    <name evidence="1" type="ORF">E0H73_24075</name>
</gene>
<comment type="caution">
    <text evidence="1">The sequence shown here is derived from an EMBL/GenBank/DDBJ whole genome shotgun (WGS) entry which is preliminary data.</text>
</comment>